<reference evidence="1" key="1">
    <citation type="submission" date="2021-01" db="EMBL/GenBank/DDBJ databases">
        <title>Modified the classification status of verrucomicrobia.</title>
        <authorList>
            <person name="Feng X."/>
        </authorList>
    </citation>
    <scope>NUCLEOTIDE SEQUENCE</scope>
    <source>
        <strain evidence="1">JCM 18052</strain>
    </source>
</reference>
<accession>A0A934R2M2</accession>
<protein>
    <submittedName>
        <fullName evidence="1">Uncharacterized protein</fullName>
    </submittedName>
</protein>
<dbReference type="Proteomes" id="UP000600139">
    <property type="component" value="Unassembled WGS sequence"/>
</dbReference>
<keyword evidence="2" id="KW-1185">Reference proteome</keyword>
<organism evidence="1 2">
    <name type="scientific">Luteolibacter yonseiensis</name>
    <dbReference type="NCBI Taxonomy" id="1144680"/>
    <lineage>
        <taxon>Bacteria</taxon>
        <taxon>Pseudomonadati</taxon>
        <taxon>Verrucomicrobiota</taxon>
        <taxon>Verrucomicrobiia</taxon>
        <taxon>Verrucomicrobiales</taxon>
        <taxon>Verrucomicrobiaceae</taxon>
        <taxon>Luteolibacter</taxon>
    </lineage>
</organism>
<dbReference type="EMBL" id="JAENIK010000012">
    <property type="protein sequence ID" value="MBK1817263.1"/>
    <property type="molecule type" value="Genomic_DNA"/>
</dbReference>
<comment type="caution">
    <text evidence="1">The sequence shown here is derived from an EMBL/GenBank/DDBJ whole genome shotgun (WGS) entry which is preliminary data.</text>
</comment>
<name>A0A934R2M2_9BACT</name>
<evidence type="ECO:0000313" key="1">
    <source>
        <dbReference type="EMBL" id="MBK1817263.1"/>
    </source>
</evidence>
<dbReference type="RefSeq" id="WP_200352208.1">
    <property type="nucleotide sequence ID" value="NZ_JAENIK010000012.1"/>
</dbReference>
<gene>
    <name evidence="1" type="ORF">JIN84_16705</name>
</gene>
<proteinExistence type="predicted"/>
<evidence type="ECO:0000313" key="2">
    <source>
        <dbReference type="Proteomes" id="UP000600139"/>
    </source>
</evidence>
<dbReference type="AlphaFoldDB" id="A0A934R2M2"/>
<sequence length="157" mass="17716">MKIIAMAVGVLFMIALGRAFFVPLLELSSRYCFHCGESHAVARILGIPVWQSKVDDFYRDGVPVPPHPHRMIESNRSSYSLLHGMEHRDEFGATGRGAREALVEGWRGSPGQRREVVRRFMELEPREDDRMENFIRTYGRGTGAEAVPSSGGLRMPE</sequence>